<evidence type="ECO:0000313" key="3">
    <source>
        <dbReference type="Proteomes" id="UP000837857"/>
    </source>
</evidence>
<feature type="region of interest" description="Disordered" evidence="1">
    <location>
        <begin position="264"/>
        <end position="376"/>
    </location>
</feature>
<sequence>MGRKAKFDETKIVKKGPGRKARKQPDPVFKKELLVDDESENKKLSHRQKQRAARRAKKKAELAEKRKAAKLAKKDPKPKAEKDVIEDEDSSSDEEIDGGFTDDNKDWLTLKKNGKTKSELQHPETKESDEEIDSEAEESNEDDGEGEKNAKIVNGKEKYKVGTLDDLFEDSDKDIENEIDDEADSDNDTTKMKYDSDSSDEDVKDGDEEDVPTGLDFGTEGFVKYRHHRFHPSLKLTRRFYPHTHNMDGFFVAKFKKFSNVIPEPYKDEDDEETENIDAQPTLENGETDSKEEKVIQVNAAVKRPAAPDAKEPQKKKTAPYKESENVKEMKKSVVNKEKKNRGKKHKRKGDNTQSEPQINVSNQNNESCFGGSGREIKGAVDFPRPGRPWQRPGTLMKSGPAQPRAPPTGGCRLPVSRGPRRRMYARRSPADRRKAQHVLTALTYRGVHVRISIRNSVRVSYTKKCWDLRRAEAHAGGALCSPYYARGGAEAGARSIPRHVAMSTQRIDA</sequence>
<evidence type="ECO:0000256" key="1">
    <source>
        <dbReference type="SAM" id="MobiDB-lite"/>
    </source>
</evidence>
<proteinExistence type="predicted"/>
<feature type="compositionally biased region" description="Basic residues" evidence="1">
    <location>
        <begin position="339"/>
        <end position="349"/>
    </location>
</feature>
<dbReference type="EMBL" id="OW152819">
    <property type="protein sequence ID" value="CAH2073684.1"/>
    <property type="molecule type" value="Genomic_DNA"/>
</dbReference>
<feature type="compositionally biased region" description="Acidic residues" evidence="1">
    <location>
        <begin position="166"/>
        <end position="187"/>
    </location>
</feature>
<feature type="compositionally biased region" description="Acidic residues" evidence="1">
    <location>
        <begin position="127"/>
        <end position="145"/>
    </location>
</feature>
<feature type="non-terminal residue" evidence="2">
    <location>
        <position position="510"/>
    </location>
</feature>
<feature type="compositionally biased region" description="Basic and acidic residues" evidence="1">
    <location>
        <begin position="1"/>
        <end position="12"/>
    </location>
</feature>
<evidence type="ECO:0000313" key="2">
    <source>
        <dbReference type="EMBL" id="CAH2073684.1"/>
    </source>
</evidence>
<feature type="compositionally biased region" description="Basic and acidic residues" evidence="1">
    <location>
        <begin position="309"/>
        <end position="338"/>
    </location>
</feature>
<feature type="compositionally biased region" description="Acidic residues" evidence="1">
    <location>
        <begin position="267"/>
        <end position="276"/>
    </location>
</feature>
<organism evidence="2 3">
    <name type="scientific">Iphiclides podalirius</name>
    <name type="common">scarce swallowtail</name>
    <dbReference type="NCBI Taxonomy" id="110791"/>
    <lineage>
        <taxon>Eukaryota</taxon>
        <taxon>Metazoa</taxon>
        <taxon>Ecdysozoa</taxon>
        <taxon>Arthropoda</taxon>
        <taxon>Hexapoda</taxon>
        <taxon>Insecta</taxon>
        <taxon>Pterygota</taxon>
        <taxon>Neoptera</taxon>
        <taxon>Endopterygota</taxon>
        <taxon>Lepidoptera</taxon>
        <taxon>Glossata</taxon>
        <taxon>Ditrysia</taxon>
        <taxon>Papilionoidea</taxon>
        <taxon>Papilionidae</taxon>
        <taxon>Papilioninae</taxon>
        <taxon>Iphiclides</taxon>
    </lineage>
</organism>
<protein>
    <submittedName>
        <fullName evidence="2">Uncharacterized protein</fullName>
    </submittedName>
</protein>
<feature type="compositionally biased region" description="Basic and acidic residues" evidence="1">
    <location>
        <begin position="146"/>
        <end position="160"/>
    </location>
</feature>
<feature type="region of interest" description="Disordered" evidence="1">
    <location>
        <begin position="1"/>
        <end position="218"/>
    </location>
</feature>
<gene>
    <name evidence="2" type="ORF">IPOD504_LOCUS15747</name>
</gene>
<feature type="compositionally biased region" description="Basic residues" evidence="1">
    <location>
        <begin position="44"/>
        <end position="58"/>
    </location>
</feature>
<dbReference type="Proteomes" id="UP000837857">
    <property type="component" value="Chromosome 7"/>
</dbReference>
<feature type="compositionally biased region" description="Basic and acidic residues" evidence="1">
    <location>
        <begin position="23"/>
        <end position="34"/>
    </location>
</feature>
<feature type="compositionally biased region" description="Acidic residues" evidence="1">
    <location>
        <begin position="197"/>
        <end position="211"/>
    </location>
</feature>
<feature type="region of interest" description="Disordered" evidence="1">
    <location>
        <begin position="395"/>
        <end position="418"/>
    </location>
</feature>
<feature type="compositionally biased region" description="Basic residues" evidence="1">
    <location>
        <begin position="13"/>
        <end position="22"/>
    </location>
</feature>
<keyword evidence="3" id="KW-1185">Reference proteome</keyword>
<feature type="compositionally biased region" description="Acidic residues" evidence="1">
    <location>
        <begin position="84"/>
        <end position="97"/>
    </location>
</feature>
<feature type="compositionally biased region" description="Polar residues" evidence="1">
    <location>
        <begin position="352"/>
        <end position="368"/>
    </location>
</feature>
<feature type="compositionally biased region" description="Basic and acidic residues" evidence="1">
    <location>
        <begin position="116"/>
        <end position="126"/>
    </location>
</feature>
<feature type="compositionally biased region" description="Basic and acidic residues" evidence="1">
    <location>
        <begin position="59"/>
        <end position="83"/>
    </location>
</feature>
<reference evidence="2" key="1">
    <citation type="submission" date="2022-03" db="EMBL/GenBank/DDBJ databases">
        <authorList>
            <person name="Martin H S."/>
        </authorList>
    </citation>
    <scope>NUCLEOTIDE SEQUENCE</scope>
</reference>
<dbReference type="InterPro" id="IPR029063">
    <property type="entry name" value="SAM-dependent_MTases_sf"/>
</dbReference>
<accession>A0ABN8J0Q3</accession>
<name>A0ABN8J0Q3_9NEOP</name>
<dbReference type="Gene3D" id="3.40.50.150">
    <property type="entry name" value="Vaccinia Virus protein VP39"/>
    <property type="match status" value="1"/>
</dbReference>